<name>A0A1C3NMZ7_9XANT</name>
<protein>
    <submittedName>
        <fullName evidence="1">Uncharacterized protein</fullName>
    </submittedName>
</protein>
<gene>
    <name evidence="1" type="ORF">XBLMG947_2531</name>
</gene>
<reference evidence="1 2" key="1">
    <citation type="submission" date="2016-06" db="EMBL/GenBank/DDBJ databases">
        <authorList>
            <person name="Kjaerup R.B."/>
            <person name="Dalgaard T.S."/>
            <person name="Juul-Madsen H.R."/>
        </authorList>
    </citation>
    <scope>NUCLEOTIDE SEQUENCE [LARGE SCALE GENOMIC DNA]</scope>
    <source>
        <strain evidence="1">LMG947</strain>
    </source>
</reference>
<dbReference type="Proteomes" id="UP000092503">
    <property type="component" value="Unassembled WGS sequence"/>
</dbReference>
<dbReference type="EMBL" id="FLTX01000039">
    <property type="protein sequence ID" value="SBV51741.1"/>
    <property type="molecule type" value="Genomic_DNA"/>
</dbReference>
<evidence type="ECO:0000313" key="2">
    <source>
        <dbReference type="Proteomes" id="UP000092503"/>
    </source>
</evidence>
<organism evidence="1 2">
    <name type="scientific">Xanthomonas bromi</name>
    <dbReference type="NCBI Taxonomy" id="56449"/>
    <lineage>
        <taxon>Bacteria</taxon>
        <taxon>Pseudomonadati</taxon>
        <taxon>Pseudomonadota</taxon>
        <taxon>Gammaproteobacteria</taxon>
        <taxon>Lysobacterales</taxon>
        <taxon>Lysobacteraceae</taxon>
        <taxon>Xanthomonas</taxon>
    </lineage>
</organism>
<proteinExistence type="predicted"/>
<dbReference type="STRING" id="56449.XBLMG947_2531"/>
<dbReference type="AlphaFoldDB" id="A0A1C3NMZ7"/>
<accession>A0A1C3NMZ7</accession>
<evidence type="ECO:0000313" key="1">
    <source>
        <dbReference type="EMBL" id="SBV51741.1"/>
    </source>
</evidence>
<sequence>MAVTAKAVRRRPVHRAPLLFVWCVNDRRHEVERTGRVNRTCAHVTTAHVPDKPRQRINAWLAFSTLWTPRARGRNPHWRNLRSNAIWECGGGALRARWSEHACEYADTPLPSTGEGGRRLEPANESCVIAGCFALSVWAFPLSGSDRAFRAMARSAAHGRQSSGTAPSHPRYRCARAGSCGNDRHWRGSGHRAV</sequence>